<name>A0AAU7CHM5_9BACT</name>
<proteinExistence type="predicted"/>
<keyword evidence="3 4" id="KW-0408">Iron</keyword>
<dbReference type="SUPFAM" id="SSF46626">
    <property type="entry name" value="Cytochrome c"/>
    <property type="match status" value="2"/>
</dbReference>
<dbReference type="GO" id="GO:0046872">
    <property type="term" value="F:metal ion binding"/>
    <property type="evidence" value="ECO:0007669"/>
    <property type="project" value="UniProtKB-KW"/>
</dbReference>
<evidence type="ECO:0000259" key="5">
    <source>
        <dbReference type="PROSITE" id="PS51007"/>
    </source>
</evidence>
<dbReference type="InterPro" id="IPR009056">
    <property type="entry name" value="Cyt_c-like_dom"/>
</dbReference>
<gene>
    <name evidence="6" type="ORF">V5E97_01515</name>
</gene>
<dbReference type="GO" id="GO:0020037">
    <property type="term" value="F:heme binding"/>
    <property type="evidence" value="ECO:0007669"/>
    <property type="project" value="InterPro"/>
</dbReference>
<protein>
    <submittedName>
        <fullName evidence="6">Di-heme oxidoredictase family protein</fullName>
    </submittedName>
</protein>
<sequence>MRASGAAIRVIVVGLGVWSGLSLVGLPDLAEAGSPGSKPPNVIVELGKQLFERKWIANDPRCHNGDGLGPVFNEASCVACHNLGGVGGAGSNARNVVIVAPITTGRLGIEGTQAEQARRLAEIVKFETGFPVAGSVVLHKAGTRPAYDVWKTWLLAKEFPMFTLRKSERNTPSLFGTGLIDALPDSVLEEVERRQTAIDSEISGRVCRLKDGRIGRFGWKAQIPSLEEFVLTACSVELGLEVPGHHQSIDPSSSLKSKTQGQVAELDLTSGDCVALVSYIRSLPTPVQIEPVSRAVSEKWLEGGALFKSIGCATCHLPTLGNIDGIYSDLLLHDLGPANSDSGAYYSEPIEERSDLVVASAAPADSNLEKGASKPKPVIGAESVEWRTPPLWGLRDTAPYLHNGGAKTLEDAIAQHRGEGSGAAARFARLSGMEQGKIRGFLMSLAAPSPSGPRTDQ</sequence>
<dbReference type="GO" id="GO:0009055">
    <property type="term" value="F:electron transfer activity"/>
    <property type="evidence" value="ECO:0007669"/>
    <property type="project" value="InterPro"/>
</dbReference>
<dbReference type="EMBL" id="CP155447">
    <property type="protein sequence ID" value="XBH04720.1"/>
    <property type="molecule type" value="Genomic_DNA"/>
</dbReference>
<accession>A0AAU7CHM5</accession>
<evidence type="ECO:0000256" key="3">
    <source>
        <dbReference type="ARBA" id="ARBA00023004"/>
    </source>
</evidence>
<dbReference type="PROSITE" id="PS51007">
    <property type="entry name" value="CYTC"/>
    <property type="match status" value="1"/>
</dbReference>
<feature type="domain" description="Cytochrome c" evidence="5">
    <location>
        <begin position="298"/>
        <end position="446"/>
    </location>
</feature>
<reference evidence="6" key="1">
    <citation type="submission" date="2024-05" db="EMBL/GenBank/DDBJ databases">
        <title>Planctomycetes of the genus Singulisphaera possess chitinolytic capabilities.</title>
        <authorList>
            <person name="Ivanova A."/>
        </authorList>
    </citation>
    <scope>NUCLEOTIDE SEQUENCE</scope>
    <source>
        <strain evidence="6">Ch08T</strain>
    </source>
</reference>
<dbReference type="RefSeq" id="WP_406697514.1">
    <property type="nucleotide sequence ID" value="NZ_CP155447.1"/>
</dbReference>
<evidence type="ECO:0000256" key="2">
    <source>
        <dbReference type="ARBA" id="ARBA00022723"/>
    </source>
</evidence>
<evidence type="ECO:0000313" key="6">
    <source>
        <dbReference type="EMBL" id="XBH04720.1"/>
    </source>
</evidence>
<evidence type="ECO:0000256" key="4">
    <source>
        <dbReference type="PROSITE-ProRule" id="PRU00433"/>
    </source>
</evidence>
<dbReference type="InterPro" id="IPR036909">
    <property type="entry name" value="Cyt_c-like_dom_sf"/>
</dbReference>
<evidence type="ECO:0000256" key="1">
    <source>
        <dbReference type="ARBA" id="ARBA00022617"/>
    </source>
</evidence>
<dbReference type="PANTHER" id="PTHR30600:SF4">
    <property type="entry name" value="CYTOCHROME C DOMAIN-CONTAINING PROTEIN"/>
    <property type="match status" value="1"/>
</dbReference>
<dbReference type="GO" id="GO:0004130">
    <property type="term" value="F:cytochrome-c peroxidase activity"/>
    <property type="evidence" value="ECO:0007669"/>
    <property type="project" value="TreeGrafter"/>
</dbReference>
<dbReference type="PANTHER" id="PTHR30600">
    <property type="entry name" value="CYTOCHROME C PEROXIDASE-RELATED"/>
    <property type="match status" value="1"/>
</dbReference>
<keyword evidence="1 4" id="KW-0349">Heme</keyword>
<keyword evidence="2 4" id="KW-0479">Metal-binding</keyword>
<dbReference type="InterPro" id="IPR010538">
    <property type="entry name" value="DHOR"/>
</dbReference>
<dbReference type="InterPro" id="IPR051395">
    <property type="entry name" value="Cytochrome_c_Peroxidase/MauG"/>
</dbReference>
<organism evidence="6">
    <name type="scientific">Singulisphaera sp. Ch08</name>
    <dbReference type="NCBI Taxonomy" id="3120278"/>
    <lineage>
        <taxon>Bacteria</taxon>
        <taxon>Pseudomonadati</taxon>
        <taxon>Planctomycetota</taxon>
        <taxon>Planctomycetia</taxon>
        <taxon>Isosphaerales</taxon>
        <taxon>Isosphaeraceae</taxon>
        <taxon>Singulisphaera</taxon>
    </lineage>
</organism>
<dbReference type="AlphaFoldDB" id="A0AAU7CHM5"/>
<dbReference type="Gene3D" id="1.10.760.10">
    <property type="entry name" value="Cytochrome c-like domain"/>
    <property type="match status" value="1"/>
</dbReference>
<dbReference type="Pfam" id="PF06537">
    <property type="entry name" value="DHOR"/>
    <property type="match status" value="1"/>
</dbReference>